<dbReference type="Gene3D" id="3.10.28.10">
    <property type="entry name" value="Homing endonucleases"/>
    <property type="match status" value="1"/>
</dbReference>
<evidence type="ECO:0000313" key="2">
    <source>
        <dbReference type="EMBL" id="KKR63183.1"/>
    </source>
</evidence>
<dbReference type="Proteomes" id="UP000034613">
    <property type="component" value="Unassembled WGS sequence"/>
</dbReference>
<evidence type="ECO:0000313" key="3">
    <source>
        <dbReference type="Proteomes" id="UP000034613"/>
    </source>
</evidence>
<dbReference type="InterPro" id="IPR004042">
    <property type="entry name" value="Intein_endonuc_central"/>
</dbReference>
<dbReference type="Pfam" id="PF14528">
    <property type="entry name" value="LAGLIDADG_3"/>
    <property type="match status" value="1"/>
</dbReference>
<comment type="caution">
    <text evidence="2">The sequence shown here is derived from an EMBL/GenBank/DDBJ whole genome shotgun (WGS) entry which is preliminary data.</text>
</comment>
<dbReference type="EMBL" id="LBZB01000010">
    <property type="protein sequence ID" value="KKR63183.1"/>
    <property type="molecule type" value="Genomic_DNA"/>
</dbReference>
<name>A0A0G0SE48_9BACT</name>
<sequence length="204" mass="24066">MNHMVIPREPLLDRKLSNIGLRRDYTRAPHISKAYLLGVLHDATARKTTYRVATKSQKFAEILKSGILTLGRKAWIYKEGKFRNLWIVEFSKSLLNGTKIESKQDRLDFIRGFFDAEGGIAKSSKVRFYLYFCQKNKKVLLQIKRYLSKFGIKSGVIHNPSKRVDPNYWRFFVSSKSYRKTRYPYWKVRMDHLLSKDVIFTPSF</sequence>
<dbReference type="GO" id="GO:0004519">
    <property type="term" value="F:endonuclease activity"/>
    <property type="evidence" value="ECO:0007669"/>
    <property type="project" value="InterPro"/>
</dbReference>
<protein>
    <recommendedName>
        <fullName evidence="1">DOD-type homing endonuclease domain-containing protein</fullName>
    </recommendedName>
</protein>
<organism evidence="2 3">
    <name type="scientific">Candidatus Woesebacteria bacterium GW2011_GWA1_40_45</name>
    <dbReference type="NCBI Taxonomy" id="1618554"/>
    <lineage>
        <taxon>Bacteria</taxon>
        <taxon>Candidatus Woeseibacteriota</taxon>
    </lineage>
</organism>
<dbReference type="InterPro" id="IPR027434">
    <property type="entry name" value="Homing_endonucl"/>
</dbReference>
<evidence type="ECO:0000259" key="1">
    <source>
        <dbReference type="PROSITE" id="PS50819"/>
    </source>
</evidence>
<proteinExistence type="predicted"/>
<feature type="domain" description="DOD-type homing endonuclease" evidence="1">
    <location>
        <begin position="109"/>
        <end position="152"/>
    </location>
</feature>
<gene>
    <name evidence="2" type="ORF">UU03_C0010G0012</name>
</gene>
<dbReference type="PROSITE" id="PS50819">
    <property type="entry name" value="INTEIN_ENDONUCLEASE"/>
    <property type="match status" value="1"/>
</dbReference>
<dbReference type="SUPFAM" id="SSF55608">
    <property type="entry name" value="Homing endonucleases"/>
    <property type="match status" value="1"/>
</dbReference>
<dbReference type="InterPro" id="IPR004860">
    <property type="entry name" value="LAGLIDADG_dom"/>
</dbReference>
<reference evidence="2 3" key="1">
    <citation type="journal article" date="2015" name="Nature">
        <title>rRNA introns, odd ribosomes, and small enigmatic genomes across a large radiation of phyla.</title>
        <authorList>
            <person name="Brown C.T."/>
            <person name="Hug L.A."/>
            <person name="Thomas B.C."/>
            <person name="Sharon I."/>
            <person name="Castelle C.J."/>
            <person name="Singh A."/>
            <person name="Wilkins M.J."/>
            <person name="Williams K.H."/>
            <person name="Banfield J.F."/>
        </authorList>
    </citation>
    <scope>NUCLEOTIDE SEQUENCE [LARGE SCALE GENOMIC DNA]</scope>
</reference>
<dbReference type="AlphaFoldDB" id="A0A0G0SE48"/>
<accession>A0A0G0SE48</accession>